<accession>A0AAN8KX93</accession>
<feature type="region of interest" description="Disordered" evidence="1">
    <location>
        <begin position="236"/>
        <end position="259"/>
    </location>
</feature>
<comment type="caution">
    <text evidence="3">The sequence shown here is derived from an EMBL/GenBank/DDBJ whole genome shotgun (WGS) entry which is preliminary data.</text>
</comment>
<gene>
    <name evidence="3" type="ORF">J4Q44_G00331420</name>
</gene>
<dbReference type="Pfam" id="PF24748">
    <property type="entry name" value="Galaxin_repeat"/>
    <property type="match status" value="2"/>
</dbReference>
<reference evidence="3 4" key="1">
    <citation type="submission" date="2021-04" db="EMBL/GenBank/DDBJ databases">
        <authorList>
            <person name="De Guttry C."/>
            <person name="Zahm M."/>
            <person name="Klopp C."/>
            <person name="Cabau C."/>
            <person name="Louis A."/>
            <person name="Berthelot C."/>
            <person name="Parey E."/>
            <person name="Roest Crollius H."/>
            <person name="Montfort J."/>
            <person name="Robinson-Rechavi M."/>
            <person name="Bucao C."/>
            <person name="Bouchez O."/>
            <person name="Gislard M."/>
            <person name="Lluch J."/>
            <person name="Milhes M."/>
            <person name="Lampietro C."/>
            <person name="Lopez Roques C."/>
            <person name="Donnadieu C."/>
            <person name="Braasch I."/>
            <person name="Desvignes T."/>
            <person name="Postlethwait J."/>
            <person name="Bobe J."/>
            <person name="Wedekind C."/>
            <person name="Guiguen Y."/>
        </authorList>
    </citation>
    <scope>NUCLEOTIDE SEQUENCE [LARGE SCALE GENOMIC DNA]</scope>
    <source>
        <strain evidence="3">Cs_M1</strain>
        <tissue evidence="3">Blood</tissue>
    </source>
</reference>
<protein>
    <recommendedName>
        <fullName evidence="2">Galaxin-like repeats domain-containing protein</fullName>
    </recommendedName>
</protein>
<feature type="compositionally biased region" description="Polar residues" evidence="1">
    <location>
        <begin position="236"/>
        <end position="254"/>
    </location>
</feature>
<dbReference type="PANTHER" id="PTHR34490">
    <property type="entry name" value="PROTEIN CBG12054-RELATED"/>
    <property type="match status" value="1"/>
</dbReference>
<evidence type="ECO:0000313" key="3">
    <source>
        <dbReference type="EMBL" id="KAK6297000.1"/>
    </source>
</evidence>
<organism evidence="3 4">
    <name type="scientific">Coregonus suidteri</name>
    <dbReference type="NCBI Taxonomy" id="861788"/>
    <lineage>
        <taxon>Eukaryota</taxon>
        <taxon>Metazoa</taxon>
        <taxon>Chordata</taxon>
        <taxon>Craniata</taxon>
        <taxon>Vertebrata</taxon>
        <taxon>Euteleostomi</taxon>
        <taxon>Actinopterygii</taxon>
        <taxon>Neopterygii</taxon>
        <taxon>Teleostei</taxon>
        <taxon>Protacanthopterygii</taxon>
        <taxon>Salmoniformes</taxon>
        <taxon>Salmonidae</taxon>
        <taxon>Coregoninae</taxon>
        <taxon>Coregonus</taxon>
    </lineage>
</organism>
<dbReference type="Proteomes" id="UP001356427">
    <property type="component" value="Unassembled WGS sequence"/>
</dbReference>
<evidence type="ECO:0000259" key="2">
    <source>
        <dbReference type="Pfam" id="PF24748"/>
    </source>
</evidence>
<dbReference type="InterPro" id="IPR056601">
    <property type="entry name" value="Galaxin_dom"/>
</dbReference>
<dbReference type="InterPro" id="IPR055284">
    <property type="entry name" value="Galaxin-like"/>
</dbReference>
<name>A0AAN8KX93_9TELE</name>
<dbReference type="AlphaFoldDB" id="A0AAN8KX93"/>
<feature type="domain" description="Galaxin-like repeats" evidence="2">
    <location>
        <begin position="35"/>
        <end position="164"/>
    </location>
</feature>
<dbReference type="PANTHER" id="PTHR34490:SF3">
    <property type="entry name" value="GALAXIN-LIKE ISOFORM X2"/>
    <property type="match status" value="1"/>
</dbReference>
<evidence type="ECO:0000256" key="1">
    <source>
        <dbReference type="SAM" id="MobiDB-lite"/>
    </source>
</evidence>
<sequence>MFLWFHLTGQVNSFGLPVSAHGRRFYVTSPRDHLCGGLKFDILDFTCCEGVWHKGAALSCCGNRAFNLTQSSCCEGRLTLNVSQLVSDCCGYRAYDPLNQLCCDSQILTRTRPHVKCCGKELYNEDHQLCCGNVIKGRKVLTKMSIHHQCCGDNQFDQQSHCCCLVSQPSYKLIPEPLNASCCAPAIQKALQPPPVQTARRISQRSTNCMPGEKPCGQGSCFNPTTERCCVNPTSRQGQRYSRDQTYSEGTLSHTPGHHHGASCGSQVYNPDIKICCSGKLSNRVLGKNLCCGTTPYGVEDRGVLCCNQTLHHVVENGYQCSPGGHLYLPSREMVCGSHVHLNDPGKHCCGEETYDPQDEICCNGHKHHMLGNVSCCGGKAYDPSSGQMKCCAGTLYNLQVQDRISEEAQCCGSVLMEAGSIQTCCSAPGLDLLYPTQPGFTCCGHRYPNASLWSCCAGVLHPRPEPHNTSKNMIPGPRLLPLGGLKTEVLCHTEVLLGTVESVSVKMNERSIVMLNTMSVQASRGHVNALPSPHYVTLPNHCSSPELVPGNTYIWVKIPFSDTIRLISDLLDHSSPLHSILSRCSTFFLPREKPYTMF</sequence>
<dbReference type="EMBL" id="JAGTTL010000032">
    <property type="protein sequence ID" value="KAK6297000.1"/>
    <property type="molecule type" value="Genomic_DNA"/>
</dbReference>
<feature type="domain" description="Galaxin-like repeats" evidence="2">
    <location>
        <begin position="263"/>
        <end position="394"/>
    </location>
</feature>
<evidence type="ECO:0000313" key="4">
    <source>
        <dbReference type="Proteomes" id="UP001356427"/>
    </source>
</evidence>
<proteinExistence type="predicted"/>
<keyword evidence="4" id="KW-1185">Reference proteome</keyword>